<dbReference type="RefSeq" id="WP_091053817.1">
    <property type="nucleotide sequence ID" value="NZ_FNGF01000007.1"/>
</dbReference>
<organism evidence="2 3">
    <name type="scientific">Glycomyces sambucus</name>
    <dbReference type="NCBI Taxonomy" id="380244"/>
    <lineage>
        <taxon>Bacteria</taxon>
        <taxon>Bacillati</taxon>
        <taxon>Actinomycetota</taxon>
        <taxon>Actinomycetes</taxon>
        <taxon>Glycomycetales</taxon>
        <taxon>Glycomycetaceae</taxon>
        <taxon>Glycomyces</taxon>
    </lineage>
</organism>
<accession>A0A1G9LP30</accession>
<gene>
    <name evidence="2" type="ORF">SAMN05216298_4647</name>
</gene>
<dbReference type="InterPro" id="IPR051531">
    <property type="entry name" value="N-acetyltransferase"/>
</dbReference>
<evidence type="ECO:0000313" key="2">
    <source>
        <dbReference type="EMBL" id="SDL63653.1"/>
    </source>
</evidence>
<dbReference type="InterPro" id="IPR016181">
    <property type="entry name" value="Acyl_CoA_acyltransferase"/>
</dbReference>
<evidence type="ECO:0000259" key="1">
    <source>
        <dbReference type="PROSITE" id="PS51186"/>
    </source>
</evidence>
<evidence type="ECO:0000313" key="3">
    <source>
        <dbReference type="Proteomes" id="UP000198662"/>
    </source>
</evidence>
<protein>
    <submittedName>
        <fullName evidence="2">Protein N-acetyltransferase, RimJ/RimL family</fullName>
    </submittedName>
</protein>
<dbReference type="Pfam" id="PF13302">
    <property type="entry name" value="Acetyltransf_3"/>
    <property type="match status" value="1"/>
</dbReference>
<dbReference type="STRING" id="380244.SAMN05216298_4647"/>
<dbReference type="GO" id="GO:0016747">
    <property type="term" value="F:acyltransferase activity, transferring groups other than amino-acyl groups"/>
    <property type="evidence" value="ECO:0007669"/>
    <property type="project" value="InterPro"/>
</dbReference>
<dbReference type="PANTHER" id="PTHR43792:SF1">
    <property type="entry name" value="N-ACETYLTRANSFERASE DOMAIN-CONTAINING PROTEIN"/>
    <property type="match status" value="1"/>
</dbReference>
<dbReference type="PROSITE" id="PS51186">
    <property type="entry name" value="GNAT"/>
    <property type="match status" value="1"/>
</dbReference>
<dbReference type="PANTHER" id="PTHR43792">
    <property type="entry name" value="GNAT FAMILY, PUTATIVE (AFU_ORTHOLOGUE AFUA_3G00765)-RELATED-RELATED"/>
    <property type="match status" value="1"/>
</dbReference>
<dbReference type="Gene3D" id="3.40.630.30">
    <property type="match status" value="1"/>
</dbReference>
<feature type="domain" description="N-acetyltransferase" evidence="1">
    <location>
        <begin position="16"/>
        <end position="167"/>
    </location>
</feature>
<sequence>MPSHEPMSFRLETERLTMRPWAESDAAALQALHTERGEGTPPLERTREIIARGQATAAANGIALLPIRRREQGDFIGYCGLLVGRATLEEPEIAYELFKRVHGNGYATEAARAVLDAAAATGRTRLWSTVRSWNTASFRVLDKIGFERHRTTTDDRGDLVWLTRTLP</sequence>
<proteinExistence type="predicted"/>
<name>A0A1G9LP30_9ACTN</name>
<dbReference type="Proteomes" id="UP000198662">
    <property type="component" value="Unassembled WGS sequence"/>
</dbReference>
<keyword evidence="3" id="KW-1185">Reference proteome</keyword>
<keyword evidence="2" id="KW-0808">Transferase</keyword>
<dbReference type="EMBL" id="FNGF01000007">
    <property type="protein sequence ID" value="SDL63653.1"/>
    <property type="molecule type" value="Genomic_DNA"/>
</dbReference>
<dbReference type="SUPFAM" id="SSF55729">
    <property type="entry name" value="Acyl-CoA N-acyltransferases (Nat)"/>
    <property type="match status" value="1"/>
</dbReference>
<dbReference type="AlphaFoldDB" id="A0A1G9LP30"/>
<reference evidence="3" key="1">
    <citation type="submission" date="2016-10" db="EMBL/GenBank/DDBJ databases">
        <authorList>
            <person name="Varghese N."/>
            <person name="Submissions S."/>
        </authorList>
    </citation>
    <scope>NUCLEOTIDE SEQUENCE [LARGE SCALE GENOMIC DNA]</scope>
    <source>
        <strain evidence="3">CGMCC 4.3147</strain>
    </source>
</reference>
<dbReference type="OrthoDB" id="4142102at2"/>
<dbReference type="InterPro" id="IPR000182">
    <property type="entry name" value="GNAT_dom"/>
</dbReference>